<dbReference type="Proteomes" id="UP000824782">
    <property type="component" value="Unassembled WGS sequence"/>
</dbReference>
<comment type="caution">
    <text evidence="2">The sequence shown here is derived from an EMBL/GenBank/DDBJ whole genome shotgun (WGS) entry which is preliminary data.</text>
</comment>
<protein>
    <submittedName>
        <fullName evidence="2">Uncharacterized protein</fullName>
    </submittedName>
</protein>
<sequence length="53" mass="5666">MCPFHLIESGSWNCGLQEIPPLLGNRPEPPPVPAVQVPGPAGGRRRRGSEGNH</sequence>
<accession>A0AAV6YLX7</accession>
<name>A0AAV6YLX7_ENGPU</name>
<evidence type="ECO:0000313" key="2">
    <source>
        <dbReference type="EMBL" id="KAG8534998.1"/>
    </source>
</evidence>
<dbReference type="AlphaFoldDB" id="A0AAV6YLX7"/>
<feature type="region of interest" description="Disordered" evidence="1">
    <location>
        <begin position="22"/>
        <end position="53"/>
    </location>
</feature>
<keyword evidence="3" id="KW-1185">Reference proteome</keyword>
<proteinExistence type="predicted"/>
<organism evidence="2 3">
    <name type="scientific">Engystomops pustulosus</name>
    <name type="common">Tungara frog</name>
    <name type="synonym">Physalaemus pustulosus</name>
    <dbReference type="NCBI Taxonomy" id="76066"/>
    <lineage>
        <taxon>Eukaryota</taxon>
        <taxon>Metazoa</taxon>
        <taxon>Chordata</taxon>
        <taxon>Craniata</taxon>
        <taxon>Vertebrata</taxon>
        <taxon>Euteleostomi</taxon>
        <taxon>Amphibia</taxon>
        <taxon>Batrachia</taxon>
        <taxon>Anura</taxon>
        <taxon>Neobatrachia</taxon>
        <taxon>Hyloidea</taxon>
        <taxon>Leptodactylidae</taxon>
        <taxon>Leiuperinae</taxon>
        <taxon>Engystomops</taxon>
    </lineage>
</organism>
<evidence type="ECO:0000256" key="1">
    <source>
        <dbReference type="SAM" id="MobiDB-lite"/>
    </source>
</evidence>
<evidence type="ECO:0000313" key="3">
    <source>
        <dbReference type="Proteomes" id="UP000824782"/>
    </source>
</evidence>
<reference evidence="2" key="1">
    <citation type="thesis" date="2020" institute="ProQuest LLC" country="789 East Eisenhower Parkway, Ann Arbor, MI, USA">
        <title>Comparative Genomics and Chromosome Evolution.</title>
        <authorList>
            <person name="Mudd A.B."/>
        </authorList>
    </citation>
    <scope>NUCLEOTIDE SEQUENCE</scope>
    <source>
        <strain evidence="2">237g6f4</strain>
        <tissue evidence="2">Blood</tissue>
    </source>
</reference>
<gene>
    <name evidence="2" type="ORF">GDO81_029737</name>
</gene>
<dbReference type="EMBL" id="WNYA01082366">
    <property type="protein sequence ID" value="KAG8534998.1"/>
    <property type="molecule type" value="Genomic_DNA"/>
</dbReference>